<sequence length="285" mass="32842">MRNLNSSTKKHINSYIDSFIEYLRDIKGYSKLTLKTYKEALQEAFDFIEIERNGKNTECNLMPYRLHIANKSPKTISKKLSAIRSFATYLNEHNFPCTLLADESIKVPKTLPKPISYEHIKEALEYAEFEERFIIIMIYTLGLRISELSDIKLEDISKEWIRIRGKGNKERDVPLLDSTRKLIDTYIEQKTPKRYLFEKNGQKLSQNSLRYLINKTFAKIGLKVTPHQLRHSFATSLLNSGAAIADVSELLGHASMATTQIYTKLGSTLKKENYTKSHPLCLGEI</sequence>
<evidence type="ECO:0000259" key="5">
    <source>
        <dbReference type="PROSITE" id="PS51900"/>
    </source>
</evidence>
<dbReference type="PROSITE" id="PS51900">
    <property type="entry name" value="CB"/>
    <property type="match status" value="1"/>
</dbReference>
<dbReference type="EMBL" id="FPHB01000020">
    <property type="protein sequence ID" value="SFV52475.1"/>
    <property type="molecule type" value="Genomic_DNA"/>
</dbReference>
<dbReference type="GO" id="GO:0006310">
    <property type="term" value="P:DNA recombination"/>
    <property type="evidence" value="ECO:0007669"/>
    <property type="project" value="UniProtKB-KW"/>
</dbReference>
<dbReference type="InterPro" id="IPR044068">
    <property type="entry name" value="CB"/>
</dbReference>
<gene>
    <name evidence="6" type="ORF">MNB_SM-7-1261</name>
</gene>
<dbReference type="Pfam" id="PF00589">
    <property type="entry name" value="Phage_integrase"/>
    <property type="match status" value="1"/>
</dbReference>
<keyword evidence="3" id="KW-0233">DNA recombination</keyword>
<evidence type="ECO:0000256" key="3">
    <source>
        <dbReference type="ARBA" id="ARBA00023172"/>
    </source>
</evidence>
<organism evidence="6">
    <name type="scientific">hydrothermal vent metagenome</name>
    <dbReference type="NCBI Taxonomy" id="652676"/>
    <lineage>
        <taxon>unclassified sequences</taxon>
        <taxon>metagenomes</taxon>
        <taxon>ecological metagenomes</taxon>
    </lineage>
</organism>
<dbReference type="AlphaFoldDB" id="A0A1W1BG58"/>
<dbReference type="Pfam" id="PF02899">
    <property type="entry name" value="Phage_int_SAM_1"/>
    <property type="match status" value="1"/>
</dbReference>
<name>A0A1W1BG58_9ZZZZ</name>
<dbReference type="InterPro" id="IPR013762">
    <property type="entry name" value="Integrase-like_cat_sf"/>
</dbReference>
<dbReference type="Gene3D" id="1.10.150.130">
    <property type="match status" value="1"/>
</dbReference>
<dbReference type="PANTHER" id="PTHR30349">
    <property type="entry name" value="PHAGE INTEGRASE-RELATED"/>
    <property type="match status" value="1"/>
</dbReference>
<dbReference type="InterPro" id="IPR004107">
    <property type="entry name" value="Integrase_SAM-like_N"/>
</dbReference>
<feature type="domain" description="Core-binding (CB)" evidence="5">
    <location>
        <begin position="1"/>
        <end position="91"/>
    </location>
</feature>
<dbReference type="GO" id="GO:0003677">
    <property type="term" value="F:DNA binding"/>
    <property type="evidence" value="ECO:0007669"/>
    <property type="project" value="UniProtKB-KW"/>
</dbReference>
<dbReference type="Gene3D" id="1.10.443.10">
    <property type="entry name" value="Intergrase catalytic core"/>
    <property type="match status" value="1"/>
</dbReference>
<evidence type="ECO:0000259" key="4">
    <source>
        <dbReference type="PROSITE" id="PS51898"/>
    </source>
</evidence>
<dbReference type="PROSITE" id="PS51898">
    <property type="entry name" value="TYR_RECOMBINASE"/>
    <property type="match status" value="1"/>
</dbReference>
<dbReference type="PANTHER" id="PTHR30349:SF81">
    <property type="entry name" value="TYROSINE RECOMBINASE XERC"/>
    <property type="match status" value="1"/>
</dbReference>
<evidence type="ECO:0000313" key="6">
    <source>
        <dbReference type="EMBL" id="SFV52475.1"/>
    </source>
</evidence>
<dbReference type="SUPFAM" id="SSF56349">
    <property type="entry name" value="DNA breaking-rejoining enzymes"/>
    <property type="match status" value="1"/>
</dbReference>
<feature type="domain" description="Tyr recombinase" evidence="4">
    <location>
        <begin position="110"/>
        <end position="275"/>
    </location>
</feature>
<dbReference type="InterPro" id="IPR002104">
    <property type="entry name" value="Integrase_catalytic"/>
</dbReference>
<dbReference type="GO" id="GO:0015074">
    <property type="term" value="P:DNA integration"/>
    <property type="evidence" value="ECO:0007669"/>
    <property type="project" value="UniProtKB-KW"/>
</dbReference>
<dbReference type="InterPro" id="IPR010998">
    <property type="entry name" value="Integrase_recombinase_N"/>
</dbReference>
<dbReference type="InterPro" id="IPR050090">
    <property type="entry name" value="Tyrosine_recombinase_XerCD"/>
</dbReference>
<accession>A0A1W1BG58</accession>
<protein>
    <submittedName>
        <fullName evidence="6">Tyrosine recombinase XerC</fullName>
    </submittedName>
</protein>
<dbReference type="InterPro" id="IPR011010">
    <property type="entry name" value="DNA_brk_join_enz"/>
</dbReference>
<evidence type="ECO:0000256" key="2">
    <source>
        <dbReference type="ARBA" id="ARBA00023125"/>
    </source>
</evidence>
<proteinExistence type="predicted"/>
<evidence type="ECO:0000256" key="1">
    <source>
        <dbReference type="ARBA" id="ARBA00022908"/>
    </source>
</evidence>
<keyword evidence="2" id="KW-0238">DNA-binding</keyword>
<reference evidence="6" key="1">
    <citation type="submission" date="2016-10" db="EMBL/GenBank/DDBJ databases">
        <authorList>
            <person name="de Groot N.N."/>
        </authorList>
    </citation>
    <scope>NUCLEOTIDE SEQUENCE</scope>
</reference>
<keyword evidence="1" id="KW-0229">DNA integration</keyword>